<reference evidence="2 3" key="1">
    <citation type="submission" date="2020-06" db="EMBL/GenBank/DDBJ databases">
        <title>Transcriptomic and genomic resources for Thalictrum thalictroides and T. hernandezii: Facilitating candidate gene discovery in an emerging model plant lineage.</title>
        <authorList>
            <person name="Arias T."/>
            <person name="Riano-Pachon D.M."/>
            <person name="Di Stilio V.S."/>
        </authorList>
    </citation>
    <scope>NUCLEOTIDE SEQUENCE [LARGE SCALE GENOMIC DNA]</scope>
    <source>
        <strain evidence="3">cv. WT478/WT964</strain>
        <tissue evidence="2">Leaves</tissue>
    </source>
</reference>
<comment type="caution">
    <text evidence="2">The sequence shown here is derived from an EMBL/GenBank/DDBJ whole genome shotgun (WGS) entry which is preliminary data.</text>
</comment>
<organism evidence="2 3">
    <name type="scientific">Thalictrum thalictroides</name>
    <name type="common">Rue-anemone</name>
    <name type="synonym">Anemone thalictroides</name>
    <dbReference type="NCBI Taxonomy" id="46969"/>
    <lineage>
        <taxon>Eukaryota</taxon>
        <taxon>Viridiplantae</taxon>
        <taxon>Streptophyta</taxon>
        <taxon>Embryophyta</taxon>
        <taxon>Tracheophyta</taxon>
        <taxon>Spermatophyta</taxon>
        <taxon>Magnoliopsida</taxon>
        <taxon>Ranunculales</taxon>
        <taxon>Ranunculaceae</taxon>
        <taxon>Thalictroideae</taxon>
        <taxon>Thalictrum</taxon>
    </lineage>
</organism>
<dbReference type="SUPFAM" id="SSF81383">
    <property type="entry name" value="F-box domain"/>
    <property type="match status" value="1"/>
</dbReference>
<name>A0A7J6WZP6_THATH</name>
<evidence type="ECO:0000313" key="3">
    <source>
        <dbReference type="Proteomes" id="UP000554482"/>
    </source>
</evidence>
<dbReference type="InterPro" id="IPR013187">
    <property type="entry name" value="F-box-assoc_dom_typ3"/>
</dbReference>
<dbReference type="OrthoDB" id="1845982at2759"/>
<dbReference type="InterPro" id="IPR036047">
    <property type="entry name" value="F-box-like_dom_sf"/>
</dbReference>
<accession>A0A7J6WZP6</accession>
<protein>
    <submittedName>
        <fullName evidence="2">F-box protein</fullName>
    </submittedName>
</protein>
<dbReference type="PANTHER" id="PTHR31672:SF8">
    <property type="entry name" value="F-BOX DOMAIN-CONTAINING PROTEIN"/>
    <property type="match status" value="1"/>
</dbReference>
<dbReference type="AlphaFoldDB" id="A0A7J6WZP6"/>
<dbReference type="NCBIfam" id="TIGR01640">
    <property type="entry name" value="F_box_assoc_1"/>
    <property type="match status" value="1"/>
</dbReference>
<dbReference type="Proteomes" id="UP000554482">
    <property type="component" value="Unassembled WGS sequence"/>
</dbReference>
<sequence length="373" mass="43085">MEESKEITTTTSSCASTDLVTDVFHQILMRVSLNTLNPCREVCKDWLKLTHESYFANLQTQNSNGKIVSGYYIQCLKPVNRYTCTYVSKNPTTSSLDLKFLPTNYYDATKIVASSSQGFLCCVTQSRIPRYYVCKPTTKEWRKIANPKTRYFTVSMAMVVRTNPLNFIIVRLSSLLSCFSSHLQCEIYLSKYNKWKKSKDIKLPSTMYLPQGSAVSSNGALHWLTNEDCIFAFNYNQENWTLLSLPEEATMNTNNRKQLVKYEHKLALLSMGEEWMELWVMQNYAKRLWNKRLCVKLNPIVGNNELVDLYTSDVAFARGFCKVMWYNYINNSHTEVDTKFPITHLDEIFPFYSDSEYSFLGGDLSFGNSGRVL</sequence>
<evidence type="ECO:0000313" key="2">
    <source>
        <dbReference type="EMBL" id="KAF5202317.1"/>
    </source>
</evidence>
<keyword evidence="3" id="KW-1185">Reference proteome</keyword>
<proteinExistence type="predicted"/>
<evidence type="ECO:0000259" key="1">
    <source>
        <dbReference type="Pfam" id="PF08268"/>
    </source>
</evidence>
<dbReference type="Pfam" id="PF08268">
    <property type="entry name" value="FBA_3"/>
    <property type="match status" value="1"/>
</dbReference>
<dbReference type="InterPro" id="IPR050796">
    <property type="entry name" value="SCF_F-box_component"/>
</dbReference>
<dbReference type="PANTHER" id="PTHR31672">
    <property type="entry name" value="BNACNNG10540D PROTEIN"/>
    <property type="match status" value="1"/>
</dbReference>
<dbReference type="InterPro" id="IPR017451">
    <property type="entry name" value="F-box-assoc_interact_dom"/>
</dbReference>
<gene>
    <name evidence="2" type="ORF">FRX31_008097</name>
</gene>
<dbReference type="EMBL" id="JABWDY010008280">
    <property type="protein sequence ID" value="KAF5202317.1"/>
    <property type="molecule type" value="Genomic_DNA"/>
</dbReference>
<feature type="domain" description="F-box associated beta-propeller type 3" evidence="1">
    <location>
        <begin position="108"/>
        <end position="296"/>
    </location>
</feature>